<dbReference type="RefSeq" id="WP_049713066.1">
    <property type="nucleotide sequence ID" value="NZ_CP011507.1"/>
</dbReference>
<dbReference type="AlphaFoldDB" id="A0A0H5AFB2"/>
<dbReference type="KEGG" id="ptv:AA957_27940"/>
<evidence type="ECO:0000259" key="2">
    <source>
        <dbReference type="Pfam" id="PF01266"/>
    </source>
</evidence>
<dbReference type="PANTHER" id="PTHR13847:SF289">
    <property type="entry name" value="GLYCINE OXIDASE"/>
    <property type="match status" value="1"/>
</dbReference>
<dbReference type="SUPFAM" id="SSF51905">
    <property type="entry name" value="FAD/NAD(P)-binding domain"/>
    <property type="match status" value="1"/>
</dbReference>
<evidence type="ECO:0000313" key="3">
    <source>
        <dbReference type="EMBL" id="AKS09786.1"/>
    </source>
</evidence>
<sequence>MNRNNATGKRVVVIGAGIVGASLAYHLASKGANVTLVEAQDIASGVTATSFAWLNTSRATPDPIALLRGAAISDYHRLEKELPELKIQWTGSLCYGAGTDEALHSSSHASTATQVTGSQILELEPQLKNPPAQALFKAEEGALDAVQATHALVAAARDRGAKVLTQTRVVAFRTVSDQVTGVETPMGTLDADVVVLAAGTGIKALTGMWGTPLPVEASPSIFIRYAAQPGAVRTLISNADMEVRQTADGTLLAAEDYRDDAAQNHPSVIALQTARVIEKQLSGLGSLAPQVACVGLRPVPVDGIPIIGYLPSVGGVYVCAMHPGVVLAAVVGRLASEEIIDGRPCTALDPCRPGRFFHTQ</sequence>
<gene>
    <name evidence="3" type="ORF">AA957_27940</name>
</gene>
<reference evidence="3 4" key="1">
    <citation type="journal article" date="2015" name="Genome Announc.">
        <title>Complete Genome Sequence of the Rhizobacterium Pseudomonas trivialis Strain IHBB745 with Multiple Plant Growth-Promoting Activities and Tolerance to Desiccation and Alkalinity.</title>
        <authorList>
            <person name="Gulati A."/>
            <person name="Swarnkar M.K."/>
            <person name="Vyas P."/>
            <person name="Rahi P."/>
            <person name="Thakur R."/>
            <person name="Thakur N."/>
            <person name="Singh A.K."/>
        </authorList>
    </citation>
    <scope>NUCLEOTIDE SEQUENCE [LARGE SCALE GENOMIC DNA]</scope>
    <source>
        <strain evidence="4">745</strain>
    </source>
</reference>
<dbReference type="EMBL" id="CP011507">
    <property type="protein sequence ID" value="AKS09786.1"/>
    <property type="molecule type" value="Genomic_DNA"/>
</dbReference>
<evidence type="ECO:0000256" key="1">
    <source>
        <dbReference type="ARBA" id="ARBA00023002"/>
    </source>
</evidence>
<dbReference type="InterPro" id="IPR036188">
    <property type="entry name" value="FAD/NAD-bd_sf"/>
</dbReference>
<proteinExistence type="predicted"/>
<dbReference type="GO" id="GO:0005737">
    <property type="term" value="C:cytoplasm"/>
    <property type="evidence" value="ECO:0007669"/>
    <property type="project" value="TreeGrafter"/>
</dbReference>
<name>A0A0H5AFB2_9PSED</name>
<keyword evidence="1" id="KW-0560">Oxidoreductase</keyword>
<dbReference type="OrthoDB" id="8993739at2"/>
<accession>A0A0H5AFB2</accession>
<dbReference type="Gene3D" id="3.50.50.60">
    <property type="entry name" value="FAD/NAD(P)-binding domain"/>
    <property type="match status" value="1"/>
</dbReference>
<reference evidence="4" key="2">
    <citation type="submission" date="2015-05" db="EMBL/GenBank/DDBJ databases">
        <authorList>
            <person name="Swarnkar M.K."/>
            <person name="Vyas P."/>
            <person name="Rahi P."/>
            <person name="Thakur R."/>
            <person name="Thakur N."/>
            <person name="Singh A.K."/>
            <person name="Gulati A."/>
        </authorList>
    </citation>
    <scope>NUCLEOTIDE SEQUENCE [LARGE SCALE GENOMIC DNA]</scope>
    <source>
        <strain evidence="4">745</strain>
    </source>
</reference>
<protein>
    <submittedName>
        <fullName evidence="3">Oxidase</fullName>
    </submittedName>
</protein>
<dbReference type="PATRIC" id="fig|200450.3.peg.5741"/>
<evidence type="ECO:0000313" key="4">
    <source>
        <dbReference type="Proteomes" id="UP000036608"/>
    </source>
</evidence>
<dbReference type="Pfam" id="PF01266">
    <property type="entry name" value="DAO"/>
    <property type="match status" value="1"/>
</dbReference>
<dbReference type="Proteomes" id="UP000036608">
    <property type="component" value="Chromosome"/>
</dbReference>
<dbReference type="Gene3D" id="3.30.9.10">
    <property type="entry name" value="D-Amino Acid Oxidase, subunit A, domain 2"/>
    <property type="match status" value="1"/>
</dbReference>
<dbReference type="GO" id="GO:0016491">
    <property type="term" value="F:oxidoreductase activity"/>
    <property type="evidence" value="ECO:0007669"/>
    <property type="project" value="UniProtKB-KW"/>
</dbReference>
<feature type="domain" description="FAD dependent oxidoreductase" evidence="2">
    <location>
        <begin position="10"/>
        <end position="337"/>
    </location>
</feature>
<dbReference type="InterPro" id="IPR006076">
    <property type="entry name" value="FAD-dep_OxRdtase"/>
</dbReference>
<dbReference type="PANTHER" id="PTHR13847">
    <property type="entry name" value="SARCOSINE DEHYDROGENASE-RELATED"/>
    <property type="match status" value="1"/>
</dbReference>
<organism evidence="3 4">
    <name type="scientific">Pseudomonas trivialis</name>
    <dbReference type="NCBI Taxonomy" id="200450"/>
    <lineage>
        <taxon>Bacteria</taxon>
        <taxon>Pseudomonadati</taxon>
        <taxon>Pseudomonadota</taxon>
        <taxon>Gammaproteobacteria</taxon>
        <taxon>Pseudomonadales</taxon>
        <taxon>Pseudomonadaceae</taxon>
        <taxon>Pseudomonas</taxon>
    </lineage>
</organism>